<evidence type="ECO:0000313" key="9">
    <source>
        <dbReference type="Proteomes" id="UP000326202"/>
    </source>
</evidence>
<keyword evidence="2 5" id="KW-0645">Protease</keyword>
<dbReference type="GO" id="GO:0004252">
    <property type="term" value="F:serine-type endopeptidase activity"/>
    <property type="evidence" value="ECO:0007669"/>
    <property type="project" value="UniProtKB-UniRule"/>
</dbReference>
<dbReference type="PRINTS" id="PR00723">
    <property type="entry name" value="SUBTILISIN"/>
</dbReference>
<evidence type="ECO:0000256" key="5">
    <source>
        <dbReference type="PROSITE-ProRule" id="PRU01240"/>
    </source>
</evidence>
<dbReference type="Gene3D" id="3.40.50.200">
    <property type="entry name" value="Peptidase S8/S53 domain"/>
    <property type="match status" value="1"/>
</dbReference>
<feature type="active site" description="Charge relay system" evidence="5">
    <location>
        <position position="418"/>
    </location>
</feature>
<dbReference type="Proteomes" id="UP000326202">
    <property type="component" value="Chromosome"/>
</dbReference>
<name>A0A5J6MRR5_9PROT</name>
<comment type="similarity">
    <text evidence="1 5">Belongs to the peptidase S8 family.</text>
</comment>
<gene>
    <name evidence="8" type="ORF">FRZ44_53280</name>
</gene>
<evidence type="ECO:0000256" key="1">
    <source>
        <dbReference type="ARBA" id="ARBA00011073"/>
    </source>
</evidence>
<proteinExistence type="inferred from homology"/>
<evidence type="ECO:0000256" key="3">
    <source>
        <dbReference type="ARBA" id="ARBA00022801"/>
    </source>
</evidence>
<dbReference type="KEGG" id="htq:FRZ44_53280"/>
<reference evidence="8 9" key="1">
    <citation type="submission" date="2019-08" db="EMBL/GenBank/DDBJ databases">
        <title>Hyperibacter terrae gen. nov., sp. nov. and Hyperibacter viscosus sp. nov., two new members in the family Rhodospirillaceae isolated from the rhizosphere of Hypericum perforatum.</title>
        <authorList>
            <person name="Noviana Z."/>
        </authorList>
    </citation>
    <scope>NUCLEOTIDE SEQUENCE [LARGE SCALE GENOMIC DNA]</scope>
    <source>
        <strain evidence="8 9">R5913</strain>
    </source>
</reference>
<keyword evidence="3 5" id="KW-0378">Hydrolase</keyword>
<dbReference type="InterPro" id="IPR023828">
    <property type="entry name" value="Peptidase_S8_Ser-AS"/>
</dbReference>
<dbReference type="SUPFAM" id="SSF52743">
    <property type="entry name" value="Subtilisin-like"/>
    <property type="match status" value="1"/>
</dbReference>
<dbReference type="PANTHER" id="PTHR43806:SF11">
    <property type="entry name" value="CEREVISIN-RELATED"/>
    <property type="match status" value="1"/>
</dbReference>
<feature type="active site" description="Charge relay system" evidence="5">
    <location>
        <position position="250"/>
    </location>
</feature>
<dbReference type="PANTHER" id="PTHR43806">
    <property type="entry name" value="PEPTIDASE S8"/>
    <property type="match status" value="1"/>
</dbReference>
<evidence type="ECO:0000256" key="2">
    <source>
        <dbReference type="ARBA" id="ARBA00022670"/>
    </source>
</evidence>
<accession>A0A5J6MRR5</accession>
<protein>
    <submittedName>
        <fullName evidence="8">Peptidase S8</fullName>
    </submittedName>
</protein>
<organism evidence="8 9">
    <name type="scientific">Hypericibacter terrae</name>
    <dbReference type="NCBI Taxonomy" id="2602015"/>
    <lineage>
        <taxon>Bacteria</taxon>
        <taxon>Pseudomonadati</taxon>
        <taxon>Pseudomonadota</taxon>
        <taxon>Alphaproteobacteria</taxon>
        <taxon>Rhodospirillales</taxon>
        <taxon>Dongiaceae</taxon>
        <taxon>Hypericibacter</taxon>
    </lineage>
</organism>
<dbReference type="PROSITE" id="PS51892">
    <property type="entry name" value="SUBTILASE"/>
    <property type="match status" value="1"/>
</dbReference>
<evidence type="ECO:0000256" key="6">
    <source>
        <dbReference type="SAM" id="MobiDB-lite"/>
    </source>
</evidence>
<dbReference type="GO" id="GO:0006508">
    <property type="term" value="P:proteolysis"/>
    <property type="evidence" value="ECO:0007669"/>
    <property type="project" value="UniProtKB-KW"/>
</dbReference>
<dbReference type="InterPro" id="IPR015500">
    <property type="entry name" value="Peptidase_S8_subtilisin-rel"/>
</dbReference>
<evidence type="ECO:0000256" key="4">
    <source>
        <dbReference type="ARBA" id="ARBA00022825"/>
    </source>
</evidence>
<feature type="compositionally biased region" description="Gly residues" evidence="6">
    <location>
        <begin position="48"/>
        <end position="91"/>
    </location>
</feature>
<evidence type="ECO:0000313" key="8">
    <source>
        <dbReference type="EMBL" id="QEX20013.1"/>
    </source>
</evidence>
<keyword evidence="4 5" id="KW-0720">Serine protease</keyword>
<feature type="active site" description="Charge relay system" evidence="5">
    <location>
        <position position="218"/>
    </location>
</feature>
<dbReference type="InterPro" id="IPR000209">
    <property type="entry name" value="Peptidase_S8/S53_dom"/>
</dbReference>
<dbReference type="AlphaFoldDB" id="A0A5J6MRR5"/>
<feature type="domain" description="Peptidase S8/S53" evidence="7">
    <location>
        <begin position="209"/>
        <end position="466"/>
    </location>
</feature>
<dbReference type="Pfam" id="PF00082">
    <property type="entry name" value="Peptidase_S8"/>
    <property type="match status" value="1"/>
</dbReference>
<dbReference type="InterPro" id="IPR050131">
    <property type="entry name" value="Peptidase_S8_subtilisin-like"/>
</dbReference>
<keyword evidence="9" id="KW-1185">Reference proteome</keyword>
<feature type="region of interest" description="Disordered" evidence="6">
    <location>
        <begin position="48"/>
        <end position="105"/>
    </location>
</feature>
<sequence>MSRRAALRYRAAGPLFMALVLSAAPALRVVSLLGLDLGAQPAFADGGSGGGGGGGGEGGGSGGGGEGGGSGSGGSGSDGGGDGGGEGGDGGDGSDDGAGADKGSDHAGRAVAHELVAVGPTDGLRTTLAQLGMRVIEETPFAALDLTAVRIGLPPQMSLATGEALLKARLPALQIDVNALYAPMASLTLPAPGDSAQAIGWPSPASGCGSGLRLGMIDTGVDAQAPGFGGHRIRQQSFIDAGEDPAPRDHGTAIASILVGGAPGLSPDAGTLGSASAPASQPEGLMPQAELYVASIFALDGKGEARATAVGFARALDWMVGAGIQAINVSLAGDENLLIDLAVARAAERGAVLVAAAGNGGPGAPPAFPAALEGVIAVTAVDVDGRLFEQANRGDYVDVAAPGVRVIAPAAGPETGTSFAAPFVTAWVAAKIAEGGPANAATMHRAIAATARDLGPAGRDPDFGWGLLQSDGNCGRR</sequence>
<evidence type="ECO:0000259" key="7">
    <source>
        <dbReference type="Pfam" id="PF00082"/>
    </source>
</evidence>
<dbReference type="CDD" id="cd05561">
    <property type="entry name" value="Peptidases_S8_4"/>
    <property type="match status" value="1"/>
</dbReference>
<dbReference type="EMBL" id="CP042906">
    <property type="protein sequence ID" value="QEX20013.1"/>
    <property type="molecule type" value="Genomic_DNA"/>
</dbReference>
<dbReference type="InterPro" id="IPR036852">
    <property type="entry name" value="Peptidase_S8/S53_dom_sf"/>
</dbReference>
<dbReference type="PROSITE" id="PS00138">
    <property type="entry name" value="SUBTILASE_SER"/>
    <property type="match status" value="1"/>
</dbReference>